<dbReference type="RefSeq" id="WP_264773678.1">
    <property type="nucleotide sequence ID" value="NZ_JAPDOG010000043.1"/>
</dbReference>
<reference evidence="3 4" key="1">
    <citation type="submission" date="2022-10" db="EMBL/GenBank/DDBJ databases">
        <title>Defluviimonas sp. CAU 1641 isolated from mud.</title>
        <authorList>
            <person name="Kim W."/>
        </authorList>
    </citation>
    <scope>NUCLEOTIDE SEQUENCE [LARGE SCALE GENOMIC DNA]</scope>
    <source>
        <strain evidence="3 4">CAU 1641</strain>
    </source>
</reference>
<evidence type="ECO:0000256" key="2">
    <source>
        <dbReference type="SAM" id="SignalP"/>
    </source>
</evidence>
<evidence type="ECO:0000256" key="1">
    <source>
        <dbReference type="SAM" id="MobiDB-lite"/>
    </source>
</evidence>
<name>A0ABT3J9S0_9RHOB</name>
<accession>A0ABT3J9S0</accession>
<gene>
    <name evidence="3" type="ORF">OM960_23260</name>
</gene>
<feature type="region of interest" description="Disordered" evidence="1">
    <location>
        <begin position="166"/>
        <end position="257"/>
    </location>
</feature>
<keyword evidence="4" id="KW-1185">Reference proteome</keyword>
<feature type="compositionally biased region" description="Basic and acidic residues" evidence="1">
    <location>
        <begin position="208"/>
        <end position="230"/>
    </location>
</feature>
<proteinExistence type="predicted"/>
<organism evidence="3 4">
    <name type="scientific">Defluviimonas salinarum</name>
    <dbReference type="NCBI Taxonomy" id="2992147"/>
    <lineage>
        <taxon>Bacteria</taxon>
        <taxon>Pseudomonadati</taxon>
        <taxon>Pseudomonadota</taxon>
        <taxon>Alphaproteobacteria</taxon>
        <taxon>Rhodobacterales</taxon>
        <taxon>Paracoccaceae</taxon>
        <taxon>Albidovulum</taxon>
    </lineage>
</organism>
<sequence>MTNFGSIASAAAIVAVLFGASPREAAALSFADEEHYLDFLSRYGGRLPQSSHNGAARPGFRGSMFELVNPHAFSVCPITRARCGGGGGGYSPGGSYTTGSGHVLTDESPEDTEAREGDGKDFSVYEWTKEFAKKQAVKQGVKWGLRALSLWTQTTAGILNILEATSIGDQDMPPPADRDSNQSNKTVTRDSDNGDLGTSPSDSPYDAQDARNDHSAPNDRKEDPPEKQEDNVTNPSETGDPGGSDSGDGDPVMNPMG</sequence>
<feature type="signal peptide" evidence="2">
    <location>
        <begin position="1"/>
        <end position="25"/>
    </location>
</feature>
<dbReference type="EMBL" id="JAPDOG010000043">
    <property type="protein sequence ID" value="MCW3784444.1"/>
    <property type="molecule type" value="Genomic_DNA"/>
</dbReference>
<protein>
    <submittedName>
        <fullName evidence="3">Uncharacterized protein</fullName>
    </submittedName>
</protein>
<feature type="chain" id="PRO_5046742604" evidence="2">
    <location>
        <begin position="26"/>
        <end position="257"/>
    </location>
</feature>
<feature type="region of interest" description="Disordered" evidence="1">
    <location>
        <begin position="98"/>
        <end position="119"/>
    </location>
</feature>
<dbReference type="Proteomes" id="UP001207582">
    <property type="component" value="Unassembled WGS sequence"/>
</dbReference>
<evidence type="ECO:0000313" key="3">
    <source>
        <dbReference type="EMBL" id="MCW3784444.1"/>
    </source>
</evidence>
<evidence type="ECO:0000313" key="4">
    <source>
        <dbReference type="Proteomes" id="UP001207582"/>
    </source>
</evidence>
<keyword evidence="2" id="KW-0732">Signal</keyword>
<comment type="caution">
    <text evidence="3">The sequence shown here is derived from an EMBL/GenBank/DDBJ whole genome shotgun (WGS) entry which is preliminary data.</text>
</comment>